<gene>
    <name evidence="7" type="primary">zwf</name>
    <name evidence="10" type="ORF">FC14_GL001538</name>
</gene>
<dbReference type="InterPro" id="IPR022675">
    <property type="entry name" value="G6P_DH_C"/>
</dbReference>
<comment type="pathway">
    <text evidence="1 7">Carbohydrate degradation; pentose phosphate pathway; D-ribulose 5-phosphate from D-glucose 6-phosphate (oxidative stage): step 1/3.</text>
</comment>
<dbReference type="PATRIC" id="fig|1423718.3.peg.1603"/>
<feature type="binding site" evidence="7">
    <location>
        <position position="342"/>
    </location>
    <ligand>
        <name>substrate</name>
    </ligand>
</feature>
<evidence type="ECO:0000256" key="4">
    <source>
        <dbReference type="ARBA" id="ARBA00022857"/>
    </source>
</evidence>
<accession>A0A0R2ADJ1</accession>
<dbReference type="RefSeq" id="WP_056976435.1">
    <property type="nucleotide sequence ID" value="NZ_AYYP01000019.1"/>
</dbReference>
<dbReference type="GO" id="GO:0006006">
    <property type="term" value="P:glucose metabolic process"/>
    <property type="evidence" value="ECO:0007669"/>
    <property type="project" value="UniProtKB-KW"/>
</dbReference>
<feature type="domain" description="Glucose-6-phosphate dehydrogenase NAD-binding" evidence="8">
    <location>
        <begin position="10"/>
        <end position="188"/>
    </location>
</feature>
<dbReference type="OrthoDB" id="9802739at2"/>
<evidence type="ECO:0000259" key="9">
    <source>
        <dbReference type="Pfam" id="PF02781"/>
    </source>
</evidence>
<evidence type="ECO:0000259" key="8">
    <source>
        <dbReference type="Pfam" id="PF00479"/>
    </source>
</evidence>
<keyword evidence="5 7" id="KW-0560">Oxidoreductase</keyword>
<feature type="binding site" evidence="7">
    <location>
        <position position="149"/>
    </location>
    <ligand>
        <name>NADP(+)</name>
        <dbReference type="ChEBI" id="CHEBI:58349"/>
    </ligand>
</feature>
<comment type="caution">
    <text evidence="7">Lacks conserved residue(s) required for the propagation of feature annotation.</text>
</comment>
<comment type="function">
    <text evidence="7">Catalyzes the oxidation of glucose 6-phosphate to 6-phosphogluconolactone.</text>
</comment>
<proteinExistence type="inferred from homology"/>
<dbReference type="InterPro" id="IPR019796">
    <property type="entry name" value="G6P_DH_AS"/>
</dbReference>
<feature type="domain" description="Glucose-6-phosphate dehydrogenase C-terminal" evidence="9">
    <location>
        <begin position="191"/>
        <end position="485"/>
    </location>
</feature>
<dbReference type="GO" id="GO:0050661">
    <property type="term" value="F:NADP binding"/>
    <property type="evidence" value="ECO:0007669"/>
    <property type="project" value="UniProtKB-UniRule"/>
</dbReference>
<keyword evidence="11" id="KW-1185">Reference proteome</keyword>
<dbReference type="GO" id="GO:0004345">
    <property type="term" value="F:glucose-6-phosphate dehydrogenase activity"/>
    <property type="evidence" value="ECO:0007669"/>
    <property type="project" value="UniProtKB-UniRule"/>
</dbReference>
<dbReference type="UniPathway" id="UPA00115">
    <property type="reaction ID" value="UER00408"/>
</dbReference>
<evidence type="ECO:0000256" key="6">
    <source>
        <dbReference type="ARBA" id="ARBA00023277"/>
    </source>
</evidence>
<comment type="caution">
    <text evidence="10">The sequence shown here is derived from an EMBL/GenBank/DDBJ whole genome shotgun (WGS) entry which is preliminary data.</text>
</comment>
<dbReference type="Gene3D" id="3.30.360.10">
    <property type="entry name" value="Dihydrodipicolinate Reductase, domain 2"/>
    <property type="match status" value="1"/>
</dbReference>
<dbReference type="InterPro" id="IPR036291">
    <property type="entry name" value="NAD(P)-bd_dom_sf"/>
</dbReference>
<dbReference type="InterPro" id="IPR022674">
    <property type="entry name" value="G6P_DH_NAD-bd"/>
</dbReference>
<dbReference type="Pfam" id="PF00479">
    <property type="entry name" value="G6PD_N"/>
    <property type="match status" value="1"/>
</dbReference>
<evidence type="ECO:0000256" key="1">
    <source>
        <dbReference type="ARBA" id="ARBA00004937"/>
    </source>
</evidence>
<dbReference type="AlphaFoldDB" id="A0A0R2ADJ1"/>
<organism evidence="10 11">
    <name type="scientific">Ligilactobacillus agilis DSM 20509</name>
    <dbReference type="NCBI Taxonomy" id="1423718"/>
    <lineage>
        <taxon>Bacteria</taxon>
        <taxon>Bacillati</taxon>
        <taxon>Bacillota</taxon>
        <taxon>Bacilli</taxon>
        <taxon>Lactobacillales</taxon>
        <taxon>Lactobacillaceae</taxon>
        <taxon>Ligilactobacillus</taxon>
    </lineage>
</organism>
<dbReference type="Gene3D" id="3.40.50.720">
    <property type="entry name" value="NAD(P)-binding Rossmann-like Domain"/>
    <property type="match status" value="1"/>
</dbReference>
<protein>
    <recommendedName>
        <fullName evidence="7">Glucose-6-phosphate 1-dehydrogenase</fullName>
        <shortName evidence="7">G6PD</shortName>
        <ecNumber evidence="7">1.1.1.49</ecNumber>
    </recommendedName>
</protein>
<dbReference type="HAMAP" id="MF_00966">
    <property type="entry name" value="G6PD"/>
    <property type="match status" value="1"/>
</dbReference>
<dbReference type="Pfam" id="PF02781">
    <property type="entry name" value="G6PD_C"/>
    <property type="match status" value="1"/>
</dbReference>
<dbReference type="PIRSF" id="PIRSF000110">
    <property type="entry name" value="G6PD"/>
    <property type="match status" value="1"/>
</dbReference>
<feature type="binding site" evidence="7">
    <location>
        <position position="179"/>
    </location>
    <ligand>
        <name>substrate</name>
    </ligand>
</feature>
<evidence type="ECO:0000256" key="7">
    <source>
        <dbReference type="HAMAP-Rule" id="MF_00966"/>
    </source>
</evidence>
<dbReference type="PANTHER" id="PTHR23429:SF0">
    <property type="entry name" value="GLUCOSE-6-PHOSPHATE 1-DEHYDROGENASE"/>
    <property type="match status" value="1"/>
</dbReference>
<reference evidence="10 11" key="1">
    <citation type="journal article" date="2015" name="Genome Announc.">
        <title>Expanding the biotechnology potential of lactobacilli through comparative genomics of 213 strains and associated genera.</title>
        <authorList>
            <person name="Sun Z."/>
            <person name="Harris H.M."/>
            <person name="McCann A."/>
            <person name="Guo C."/>
            <person name="Argimon S."/>
            <person name="Zhang W."/>
            <person name="Yang X."/>
            <person name="Jeffery I.B."/>
            <person name="Cooney J.C."/>
            <person name="Kagawa T.F."/>
            <person name="Liu W."/>
            <person name="Song Y."/>
            <person name="Salvetti E."/>
            <person name="Wrobel A."/>
            <person name="Rasinkangas P."/>
            <person name="Parkhill J."/>
            <person name="Rea M.C."/>
            <person name="O'Sullivan O."/>
            <person name="Ritari J."/>
            <person name="Douillard F.P."/>
            <person name="Paul Ross R."/>
            <person name="Yang R."/>
            <person name="Briner A.E."/>
            <person name="Felis G.E."/>
            <person name="de Vos W.M."/>
            <person name="Barrangou R."/>
            <person name="Klaenhammer T.R."/>
            <person name="Caufield P.W."/>
            <person name="Cui Y."/>
            <person name="Zhang H."/>
            <person name="O'Toole P.W."/>
        </authorList>
    </citation>
    <scope>NUCLEOTIDE SEQUENCE [LARGE SCALE GENOMIC DNA]</scope>
    <source>
        <strain evidence="10 11">DSM 20509</strain>
    </source>
</reference>
<evidence type="ECO:0000313" key="10">
    <source>
        <dbReference type="EMBL" id="KRM65184.1"/>
    </source>
</evidence>
<evidence type="ECO:0000256" key="2">
    <source>
        <dbReference type="ARBA" id="ARBA00009975"/>
    </source>
</evidence>
<dbReference type="SUPFAM" id="SSF51735">
    <property type="entry name" value="NAD(P)-binding Rossmann-fold domains"/>
    <property type="match status" value="1"/>
</dbReference>
<feature type="binding site" evidence="7">
    <location>
        <position position="217"/>
    </location>
    <ligand>
        <name>substrate</name>
    </ligand>
</feature>
<evidence type="ECO:0000256" key="3">
    <source>
        <dbReference type="ARBA" id="ARBA00022526"/>
    </source>
</evidence>
<feature type="binding site" evidence="7">
    <location>
        <position position="183"/>
    </location>
    <ligand>
        <name>substrate</name>
    </ligand>
</feature>
<sequence>MKKNEKALVIIFGGTGDLAQRKLYPSIFQLYKKGYLKENFAVIGTARRPWTDEYYREVVKDSIDGMYDEQTVATEFASHFYYQSHNVTDTNHYKTLQALAQSLDEKYQIGGNRLFYLAMSPRFFGTICDHLKSQQIMTETGYNRVIVEKPFGRDLASATELNDEISKSFPEEDVFRIDHYLGKEMVQNIAALRFGNSIFNSMWNNRYISNIQVTLSEALGVEERAGYYETAGALRDMIQNHVLQIVALLTMSAPVSFTDTDIRNAKINALKCLKIYSPEEVKENFVRGQYGPGNGLIGYREEAQTAEDSMTETFVAGKLMVNTMDMAGVPIYVRTGKRMKTKATRIDVVFKQVPNNVFEDSDLRHDVLTINVDPEPSLSLQLNSKTIGQGFDFDTHHLNLDYKLSPEQRAAIPEAYEKLILDAMQCRASNFAHWKELQCSWKFVDAIRQAWDQNVDQVAFPNYDCASMGPKASDDLLAKDGNHWEFNC</sequence>
<name>A0A0R2ADJ1_9LACO</name>
<dbReference type="PROSITE" id="PS00069">
    <property type="entry name" value="G6P_DEHYDROGENASE"/>
    <property type="match status" value="1"/>
</dbReference>
<dbReference type="Proteomes" id="UP000051008">
    <property type="component" value="Unassembled WGS sequence"/>
</dbReference>
<dbReference type="GO" id="GO:0009051">
    <property type="term" value="P:pentose-phosphate shunt, oxidative branch"/>
    <property type="evidence" value="ECO:0007669"/>
    <property type="project" value="TreeGrafter"/>
</dbReference>
<dbReference type="PANTHER" id="PTHR23429">
    <property type="entry name" value="GLUCOSE-6-PHOSPHATE 1-DEHYDROGENASE G6PD"/>
    <property type="match status" value="1"/>
</dbReference>
<dbReference type="InterPro" id="IPR001282">
    <property type="entry name" value="G6P_DH"/>
</dbReference>
<dbReference type="GO" id="GO:0005829">
    <property type="term" value="C:cytosol"/>
    <property type="evidence" value="ECO:0007669"/>
    <property type="project" value="TreeGrafter"/>
</dbReference>
<feature type="active site" description="Proton acceptor" evidence="7">
    <location>
        <position position="241"/>
    </location>
</feature>
<keyword evidence="4 7" id="KW-0521">NADP</keyword>
<feature type="binding site" evidence="7">
    <location>
        <position position="236"/>
    </location>
    <ligand>
        <name>substrate</name>
    </ligand>
</feature>
<dbReference type="SUPFAM" id="SSF55347">
    <property type="entry name" value="Glyceraldehyde-3-phosphate dehydrogenase-like, C-terminal domain"/>
    <property type="match status" value="1"/>
</dbReference>
<evidence type="ECO:0000256" key="5">
    <source>
        <dbReference type="ARBA" id="ARBA00023002"/>
    </source>
</evidence>
<dbReference type="PRINTS" id="PR00079">
    <property type="entry name" value="G6PDHDRGNASE"/>
</dbReference>
<comment type="similarity">
    <text evidence="2 7">Belongs to the glucose-6-phosphate dehydrogenase family.</text>
</comment>
<feature type="binding site" evidence="7">
    <location>
        <position position="47"/>
    </location>
    <ligand>
        <name>NADP(+)</name>
        <dbReference type="ChEBI" id="CHEBI:58349"/>
    </ligand>
</feature>
<dbReference type="EC" id="1.1.1.49" evidence="7"/>
<dbReference type="NCBIfam" id="TIGR00871">
    <property type="entry name" value="zwf"/>
    <property type="match status" value="1"/>
</dbReference>
<evidence type="ECO:0000313" key="11">
    <source>
        <dbReference type="Proteomes" id="UP000051008"/>
    </source>
</evidence>
<feature type="binding site" evidence="7">
    <location>
        <position position="337"/>
    </location>
    <ligand>
        <name>substrate</name>
    </ligand>
</feature>
<keyword evidence="3 7" id="KW-0313">Glucose metabolism</keyword>
<dbReference type="EMBL" id="AYYP01000019">
    <property type="protein sequence ID" value="KRM65184.1"/>
    <property type="molecule type" value="Genomic_DNA"/>
</dbReference>
<keyword evidence="6 7" id="KW-0119">Carbohydrate metabolism</keyword>
<comment type="catalytic activity">
    <reaction evidence="7">
        <text>D-glucose 6-phosphate + NADP(+) = 6-phospho-D-glucono-1,5-lactone + NADPH + H(+)</text>
        <dbReference type="Rhea" id="RHEA:15841"/>
        <dbReference type="ChEBI" id="CHEBI:15378"/>
        <dbReference type="ChEBI" id="CHEBI:57783"/>
        <dbReference type="ChEBI" id="CHEBI:57955"/>
        <dbReference type="ChEBI" id="CHEBI:58349"/>
        <dbReference type="ChEBI" id="CHEBI:61548"/>
        <dbReference type="EC" id="1.1.1.49"/>
    </reaction>
</comment>